<accession>A0ABR0B3C0</accession>
<dbReference type="EMBL" id="JAOYFB010000040">
    <property type="protein sequence ID" value="KAK4036192.1"/>
    <property type="molecule type" value="Genomic_DNA"/>
</dbReference>
<protein>
    <submittedName>
        <fullName evidence="1">Uncharacterized protein</fullName>
    </submittedName>
</protein>
<reference evidence="1 2" key="1">
    <citation type="journal article" date="2023" name="Nucleic Acids Res.">
        <title>The hologenome of Daphnia magna reveals possible DNA methylation and microbiome-mediated evolution of the host genome.</title>
        <authorList>
            <person name="Chaturvedi A."/>
            <person name="Li X."/>
            <person name="Dhandapani V."/>
            <person name="Marshall H."/>
            <person name="Kissane S."/>
            <person name="Cuenca-Cambronero M."/>
            <person name="Asole G."/>
            <person name="Calvet F."/>
            <person name="Ruiz-Romero M."/>
            <person name="Marangio P."/>
            <person name="Guigo R."/>
            <person name="Rago D."/>
            <person name="Mirbahai L."/>
            <person name="Eastwood N."/>
            <person name="Colbourne J.K."/>
            <person name="Zhou J."/>
            <person name="Mallon E."/>
            <person name="Orsini L."/>
        </authorList>
    </citation>
    <scope>NUCLEOTIDE SEQUENCE [LARGE SCALE GENOMIC DNA]</scope>
    <source>
        <strain evidence="1">LRV0_1</strain>
    </source>
</reference>
<gene>
    <name evidence="1" type="ORF">OUZ56_028258</name>
</gene>
<comment type="caution">
    <text evidence="1">The sequence shown here is derived from an EMBL/GenBank/DDBJ whole genome shotgun (WGS) entry which is preliminary data.</text>
</comment>
<evidence type="ECO:0000313" key="2">
    <source>
        <dbReference type="Proteomes" id="UP001234178"/>
    </source>
</evidence>
<keyword evidence="2" id="KW-1185">Reference proteome</keyword>
<name>A0ABR0B3C0_9CRUS</name>
<dbReference type="Proteomes" id="UP001234178">
    <property type="component" value="Unassembled WGS sequence"/>
</dbReference>
<sequence length="82" mass="9188">MALTIDMGVWAMGREVGDLLTCSTCGFIFNKELTKELLNINCDKRHIEFLKLNNVPYASNADATLDYSMTIIFLSEAFGVTF</sequence>
<evidence type="ECO:0000313" key="1">
    <source>
        <dbReference type="EMBL" id="KAK4036192.1"/>
    </source>
</evidence>
<organism evidence="1 2">
    <name type="scientific">Daphnia magna</name>
    <dbReference type="NCBI Taxonomy" id="35525"/>
    <lineage>
        <taxon>Eukaryota</taxon>
        <taxon>Metazoa</taxon>
        <taxon>Ecdysozoa</taxon>
        <taxon>Arthropoda</taxon>
        <taxon>Crustacea</taxon>
        <taxon>Branchiopoda</taxon>
        <taxon>Diplostraca</taxon>
        <taxon>Cladocera</taxon>
        <taxon>Anomopoda</taxon>
        <taxon>Daphniidae</taxon>
        <taxon>Daphnia</taxon>
    </lineage>
</organism>
<proteinExistence type="predicted"/>